<reference evidence="13" key="2">
    <citation type="submission" date="2017-02" db="EMBL/GenBank/DDBJ databases">
        <title>Sunflower complete genome.</title>
        <authorList>
            <person name="Langlade N."/>
            <person name="Munos S."/>
        </authorList>
    </citation>
    <scope>NUCLEOTIDE SEQUENCE [LARGE SCALE GENOMIC DNA]</scope>
    <source>
        <tissue evidence="13">Leaves</tissue>
    </source>
</reference>
<dbReference type="SUPFAM" id="SSF53335">
    <property type="entry name" value="S-adenosyl-L-methionine-dependent methyltransferases"/>
    <property type="match status" value="2"/>
</dbReference>
<keyword evidence="4" id="KW-0812">Transmembrane</keyword>
<keyword evidence="7" id="KW-0472">Membrane</keyword>
<feature type="compositionally biased region" description="Polar residues" evidence="11">
    <location>
        <begin position="154"/>
        <end position="171"/>
    </location>
</feature>
<dbReference type="Gene3D" id="3.40.50.150">
    <property type="entry name" value="Vaccinia Virus protein VP39"/>
    <property type="match status" value="2"/>
</dbReference>
<dbReference type="Pfam" id="PF03141">
    <property type="entry name" value="Methyltransf_29"/>
    <property type="match status" value="1"/>
</dbReference>
<dbReference type="Proteomes" id="UP000215914">
    <property type="component" value="Chromosome 7"/>
</dbReference>
<keyword evidence="2 10" id="KW-0489">Methyltransferase</keyword>
<evidence type="ECO:0000256" key="2">
    <source>
        <dbReference type="ARBA" id="ARBA00022603"/>
    </source>
</evidence>
<proteinExistence type="inferred from homology"/>
<gene>
    <name evidence="13" type="ORF">HannXRQ_Chr07g0186731</name>
    <name evidence="12" type="ORF">HanXRQr2_Chr07g0280231</name>
</gene>
<comment type="subcellular location">
    <subcellularLocation>
        <location evidence="9">Endomembrane system</location>
        <topology evidence="9">Single-pass type II membrane protein</topology>
    </subcellularLocation>
    <subcellularLocation>
        <location evidence="10">Membrane</location>
        <topology evidence="10">Single-pass type II membrane protein</topology>
    </subcellularLocation>
</comment>
<evidence type="ECO:0000313" key="12">
    <source>
        <dbReference type="EMBL" id="KAF5797405.1"/>
    </source>
</evidence>
<reference evidence="12 14" key="1">
    <citation type="journal article" date="2017" name="Nature">
        <title>The sunflower genome provides insights into oil metabolism, flowering and Asterid evolution.</title>
        <authorList>
            <person name="Badouin H."/>
            <person name="Gouzy J."/>
            <person name="Grassa C.J."/>
            <person name="Murat F."/>
            <person name="Staton S.E."/>
            <person name="Cottret L."/>
            <person name="Lelandais-Briere C."/>
            <person name="Owens G.L."/>
            <person name="Carrere S."/>
            <person name="Mayjonade B."/>
            <person name="Legrand L."/>
            <person name="Gill N."/>
            <person name="Kane N.C."/>
            <person name="Bowers J.E."/>
            <person name="Hubner S."/>
            <person name="Bellec A."/>
            <person name="Berard A."/>
            <person name="Berges H."/>
            <person name="Blanchet N."/>
            <person name="Boniface M.C."/>
            <person name="Brunel D."/>
            <person name="Catrice O."/>
            <person name="Chaidir N."/>
            <person name="Claudel C."/>
            <person name="Donnadieu C."/>
            <person name="Faraut T."/>
            <person name="Fievet G."/>
            <person name="Helmstetter N."/>
            <person name="King M."/>
            <person name="Knapp S.J."/>
            <person name="Lai Z."/>
            <person name="Le Paslier M.C."/>
            <person name="Lippi Y."/>
            <person name="Lorenzon L."/>
            <person name="Mandel J.R."/>
            <person name="Marage G."/>
            <person name="Marchand G."/>
            <person name="Marquand E."/>
            <person name="Bret-Mestries E."/>
            <person name="Morien E."/>
            <person name="Nambeesan S."/>
            <person name="Nguyen T."/>
            <person name="Pegot-Espagnet P."/>
            <person name="Pouilly N."/>
            <person name="Raftis F."/>
            <person name="Sallet E."/>
            <person name="Schiex T."/>
            <person name="Thomas J."/>
            <person name="Vandecasteele C."/>
            <person name="Vares D."/>
            <person name="Vear F."/>
            <person name="Vautrin S."/>
            <person name="Crespi M."/>
            <person name="Mangin B."/>
            <person name="Burke J.M."/>
            <person name="Salse J."/>
            <person name="Munos S."/>
            <person name="Vincourt P."/>
            <person name="Rieseberg L.H."/>
            <person name="Langlade N.B."/>
        </authorList>
    </citation>
    <scope>NUCLEOTIDE SEQUENCE [LARGE SCALE GENOMIC DNA]</scope>
    <source>
        <strain evidence="14">cv. SF193</strain>
        <tissue evidence="12">Leaves</tissue>
    </source>
</reference>
<comment type="similarity">
    <text evidence="1 10">Belongs to the methyltransferase superfamily.</text>
</comment>
<dbReference type="AlphaFoldDB" id="A0A251U956"/>
<accession>A0A251U956</accession>
<sequence length="716" mass="81607">MLRAFSFERCELFANIERFSIRCFNQPSHKVEGLSLDTYQKQDSPWYLSGKKDKHTAASSSPPDISPTTDLIIISISHTSPHHHLHTLKMPKASPSPSPPQPLPKTHLKNPLTTLFLITVLCSTFYTLSSYRSTITPPPKPKPKPKPKPTTKTHFNSPNPITNFTSLTHQTTPPPPIFKTHHKNHTFNPLQQYPPKKFQSCPSNFTHYCPCQDPLRERFFKITKMLHRERHCPTGESEILRCLVPVPLGYKKPFVWPKSRSEAWFSNVPFKVLTESKKQQNWVRLVGDRLVFPGGGTSFQKGVKGYVDVLKKMVPLESGVIRTVVDTGCGVASFGDALMDYNIITMSIAPRDIHEAQVQFALERGLPAMLGVLGTYRLPYPSRSFDMAHCSRCLVPWTQYDGLYLMEIDRILRPGGYWVLSGPPINWRNKYTASDGTTIDPKKELTRLEDLARRLCWRKLKGKGPIAVWQKPNNHIECNKRNSKFHKFCDKNDDPDDGWYKTMDACITRLPQVDHMQDVSGGVLENWPKRLNTVPPRIGLIPGLTSQDFVDDNLMWRKRVSTYAGVLKSLSSGGYRNVMDMNAGLGGFAASLSKYPVWVMNVVPHDAEYNTLGVIYERGLIGTYMNWCEPFSTYPRSYDLIHADNVFSMYMNKCDIVDIFIEMYRIIRPKGTIIIADHVDIIVKIKSHTDQMSWHARLLDTEAGPFGPRKLLFLDI</sequence>
<evidence type="ECO:0000256" key="7">
    <source>
        <dbReference type="ARBA" id="ARBA00023136"/>
    </source>
</evidence>
<evidence type="ECO:0000256" key="4">
    <source>
        <dbReference type="ARBA" id="ARBA00022692"/>
    </source>
</evidence>
<dbReference type="GO" id="GO:0005737">
    <property type="term" value="C:cytoplasm"/>
    <property type="evidence" value="ECO:0000318"/>
    <property type="project" value="GO_Central"/>
</dbReference>
<feature type="compositionally biased region" description="Pro residues" evidence="11">
    <location>
        <begin position="94"/>
        <end position="103"/>
    </location>
</feature>
<dbReference type="InParanoid" id="A0A251U956"/>
<evidence type="ECO:0000256" key="6">
    <source>
        <dbReference type="ARBA" id="ARBA00022989"/>
    </source>
</evidence>
<evidence type="ECO:0000256" key="9">
    <source>
        <dbReference type="ARBA" id="ARBA00060399"/>
    </source>
</evidence>
<dbReference type="InterPro" id="IPR004159">
    <property type="entry name" value="Put_SAM_MeTrfase"/>
</dbReference>
<evidence type="ECO:0000256" key="1">
    <source>
        <dbReference type="ARBA" id="ARBA00008361"/>
    </source>
</evidence>
<dbReference type="EMBL" id="CM007896">
    <property type="protein sequence ID" value="OTG19875.1"/>
    <property type="molecule type" value="Genomic_DNA"/>
</dbReference>
<name>A0A251U956_HELAN</name>
<dbReference type="EMBL" id="MNCJ02000322">
    <property type="protein sequence ID" value="KAF5797405.1"/>
    <property type="molecule type" value="Genomic_DNA"/>
</dbReference>
<keyword evidence="5 10" id="KW-0735">Signal-anchor</keyword>
<dbReference type="PANTHER" id="PTHR10108:SF968">
    <property type="entry name" value="METHYLTRANSFERASE PMT19-RELATED"/>
    <property type="match status" value="1"/>
</dbReference>
<dbReference type="GO" id="GO:0012505">
    <property type="term" value="C:endomembrane system"/>
    <property type="evidence" value="ECO:0007669"/>
    <property type="project" value="UniProtKB-SubCell"/>
</dbReference>
<evidence type="ECO:0000256" key="8">
    <source>
        <dbReference type="ARBA" id="ARBA00023180"/>
    </source>
</evidence>
<reference evidence="12" key="3">
    <citation type="submission" date="2020-06" db="EMBL/GenBank/DDBJ databases">
        <title>Helianthus annuus Genome sequencing and assembly Release 2.</title>
        <authorList>
            <person name="Gouzy J."/>
            <person name="Langlade N."/>
            <person name="Munos S."/>
        </authorList>
    </citation>
    <scope>NUCLEOTIDE SEQUENCE</scope>
    <source>
        <tissue evidence="12">Leaves</tissue>
    </source>
</reference>
<evidence type="ECO:0000256" key="3">
    <source>
        <dbReference type="ARBA" id="ARBA00022679"/>
    </source>
</evidence>
<evidence type="ECO:0000256" key="5">
    <source>
        <dbReference type="ARBA" id="ARBA00022968"/>
    </source>
</evidence>
<dbReference type="GO" id="GO:0008168">
    <property type="term" value="F:methyltransferase activity"/>
    <property type="evidence" value="ECO:0007669"/>
    <property type="project" value="UniProtKB-UniRule"/>
</dbReference>
<dbReference type="InterPro" id="IPR029063">
    <property type="entry name" value="SAM-dependent_MTases_sf"/>
</dbReference>
<dbReference type="FunFam" id="3.40.50.150:FF:000076">
    <property type="entry name" value="probable methyltransferase PMT21"/>
    <property type="match status" value="1"/>
</dbReference>
<dbReference type="GO" id="GO:0016020">
    <property type="term" value="C:membrane"/>
    <property type="evidence" value="ECO:0007669"/>
    <property type="project" value="UniProtKB-SubCell"/>
</dbReference>
<evidence type="ECO:0000256" key="10">
    <source>
        <dbReference type="RuleBase" id="RU366043"/>
    </source>
</evidence>
<evidence type="ECO:0000313" key="13">
    <source>
        <dbReference type="EMBL" id="OTG19875.1"/>
    </source>
</evidence>
<dbReference type="PANTHER" id="PTHR10108">
    <property type="entry name" value="SAM-DEPENDENT METHYLTRANSFERASE"/>
    <property type="match status" value="1"/>
</dbReference>
<dbReference type="GO" id="GO:0032259">
    <property type="term" value="P:methylation"/>
    <property type="evidence" value="ECO:0007669"/>
    <property type="project" value="UniProtKB-KW"/>
</dbReference>
<protein>
    <recommendedName>
        <fullName evidence="10">Methyltransferase</fullName>
        <ecNumber evidence="10">2.1.1.-</ecNumber>
    </recommendedName>
</protein>
<keyword evidence="6" id="KW-1133">Transmembrane helix</keyword>
<dbReference type="OMA" id="KGPIAVW"/>
<feature type="compositionally biased region" description="Basic residues" evidence="11">
    <location>
        <begin position="141"/>
        <end position="151"/>
    </location>
</feature>
<dbReference type="Gramene" id="mRNA:HanXRQr2_Chr07g0280231">
    <property type="protein sequence ID" value="mRNA:HanXRQr2_Chr07g0280231"/>
    <property type="gene ID" value="HanXRQr2_Chr07g0280231"/>
</dbReference>
<feature type="region of interest" description="Disordered" evidence="11">
    <location>
        <begin position="133"/>
        <end position="173"/>
    </location>
</feature>
<keyword evidence="14" id="KW-1185">Reference proteome</keyword>
<feature type="region of interest" description="Disordered" evidence="11">
    <location>
        <begin position="84"/>
        <end position="107"/>
    </location>
</feature>
<evidence type="ECO:0000313" key="14">
    <source>
        <dbReference type="Proteomes" id="UP000215914"/>
    </source>
</evidence>
<organism evidence="13 14">
    <name type="scientific">Helianthus annuus</name>
    <name type="common">Common sunflower</name>
    <dbReference type="NCBI Taxonomy" id="4232"/>
    <lineage>
        <taxon>Eukaryota</taxon>
        <taxon>Viridiplantae</taxon>
        <taxon>Streptophyta</taxon>
        <taxon>Embryophyta</taxon>
        <taxon>Tracheophyta</taxon>
        <taxon>Spermatophyta</taxon>
        <taxon>Magnoliopsida</taxon>
        <taxon>eudicotyledons</taxon>
        <taxon>Gunneridae</taxon>
        <taxon>Pentapetalae</taxon>
        <taxon>asterids</taxon>
        <taxon>campanulids</taxon>
        <taxon>Asterales</taxon>
        <taxon>Asteraceae</taxon>
        <taxon>Asteroideae</taxon>
        <taxon>Heliantheae alliance</taxon>
        <taxon>Heliantheae</taxon>
        <taxon>Helianthus</taxon>
    </lineage>
</organism>
<dbReference type="STRING" id="4232.A0A251U956"/>
<keyword evidence="3 10" id="KW-0808">Transferase</keyword>
<evidence type="ECO:0000256" key="11">
    <source>
        <dbReference type="SAM" id="MobiDB-lite"/>
    </source>
</evidence>
<keyword evidence="8 10" id="KW-0325">Glycoprotein</keyword>
<dbReference type="EC" id="2.1.1.-" evidence="10"/>